<gene>
    <name evidence="1" type="ORF">NDU88_004264</name>
</gene>
<dbReference type="Proteomes" id="UP001066276">
    <property type="component" value="Chromosome 6"/>
</dbReference>
<name>A0AAV7QHB1_PLEWA</name>
<protein>
    <submittedName>
        <fullName evidence="1">Uncharacterized protein</fullName>
    </submittedName>
</protein>
<dbReference type="EMBL" id="JANPWB010000010">
    <property type="protein sequence ID" value="KAJ1137868.1"/>
    <property type="molecule type" value="Genomic_DNA"/>
</dbReference>
<accession>A0AAV7QHB1</accession>
<keyword evidence="2" id="KW-1185">Reference proteome</keyword>
<sequence length="126" mass="13244">MRSPARHRQSPSTLREMVSRAPLAALASPAAALVSHLAARCNRSLDGGSGLRGLQRQRQLAIFKSSPSACLLCRAGTHHCCVSPVALPPPSAWAVARDNNEKSITGWCLGPRGDPSWVALGPVGDT</sequence>
<evidence type="ECO:0000313" key="2">
    <source>
        <dbReference type="Proteomes" id="UP001066276"/>
    </source>
</evidence>
<dbReference type="AlphaFoldDB" id="A0AAV7QHB1"/>
<comment type="caution">
    <text evidence="1">The sequence shown here is derived from an EMBL/GenBank/DDBJ whole genome shotgun (WGS) entry which is preliminary data.</text>
</comment>
<organism evidence="1 2">
    <name type="scientific">Pleurodeles waltl</name>
    <name type="common">Iberian ribbed newt</name>
    <dbReference type="NCBI Taxonomy" id="8319"/>
    <lineage>
        <taxon>Eukaryota</taxon>
        <taxon>Metazoa</taxon>
        <taxon>Chordata</taxon>
        <taxon>Craniata</taxon>
        <taxon>Vertebrata</taxon>
        <taxon>Euteleostomi</taxon>
        <taxon>Amphibia</taxon>
        <taxon>Batrachia</taxon>
        <taxon>Caudata</taxon>
        <taxon>Salamandroidea</taxon>
        <taxon>Salamandridae</taxon>
        <taxon>Pleurodelinae</taxon>
        <taxon>Pleurodeles</taxon>
    </lineage>
</organism>
<proteinExistence type="predicted"/>
<evidence type="ECO:0000313" key="1">
    <source>
        <dbReference type="EMBL" id="KAJ1137868.1"/>
    </source>
</evidence>
<reference evidence="1" key="1">
    <citation type="journal article" date="2022" name="bioRxiv">
        <title>Sequencing and chromosome-scale assembly of the giantPleurodeles waltlgenome.</title>
        <authorList>
            <person name="Brown T."/>
            <person name="Elewa A."/>
            <person name="Iarovenko S."/>
            <person name="Subramanian E."/>
            <person name="Araus A.J."/>
            <person name="Petzold A."/>
            <person name="Susuki M."/>
            <person name="Suzuki K.-i.T."/>
            <person name="Hayashi T."/>
            <person name="Toyoda A."/>
            <person name="Oliveira C."/>
            <person name="Osipova E."/>
            <person name="Leigh N.D."/>
            <person name="Simon A."/>
            <person name="Yun M.H."/>
        </authorList>
    </citation>
    <scope>NUCLEOTIDE SEQUENCE</scope>
    <source>
        <strain evidence="1">20211129_DDA</strain>
        <tissue evidence="1">Liver</tissue>
    </source>
</reference>